<reference evidence="3 4" key="1">
    <citation type="journal article" date="2017" name="Antonie Van Leeuwenhoek">
        <title>Rhizobium rhizosphaerae sp. nov., a novel species isolated from rice rhizosphere.</title>
        <authorList>
            <person name="Zhao J.J."/>
            <person name="Zhang J."/>
            <person name="Zhang R.J."/>
            <person name="Zhang C.W."/>
            <person name="Yin H.Q."/>
            <person name="Zhang X.X."/>
        </authorList>
    </citation>
    <scope>NUCLEOTIDE SEQUENCE [LARGE SCALE GENOMIC DNA]</scope>
    <source>
        <strain evidence="3 4">RD15</strain>
    </source>
</reference>
<keyword evidence="2" id="KW-0472">Membrane</keyword>
<evidence type="ECO:0000256" key="1">
    <source>
        <dbReference type="SAM" id="MobiDB-lite"/>
    </source>
</evidence>
<evidence type="ECO:0000313" key="3">
    <source>
        <dbReference type="EMBL" id="OQP88195.1"/>
    </source>
</evidence>
<keyword evidence="4" id="KW-1185">Reference proteome</keyword>
<organism evidence="3 4">
    <name type="scientific">Xaviernesmea rhizosphaerae</name>
    <dbReference type="NCBI Taxonomy" id="1672749"/>
    <lineage>
        <taxon>Bacteria</taxon>
        <taxon>Pseudomonadati</taxon>
        <taxon>Pseudomonadota</taxon>
        <taxon>Alphaproteobacteria</taxon>
        <taxon>Hyphomicrobiales</taxon>
        <taxon>Rhizobiaceae</taxon>
        <taxon>Rhizobium/Agrobacterium group</taxon>
        <taxon>Xaviernesmea</taxon>
    </lineage>
</organism>
<feature type="region of interest" description="Disordered" evidence="1">
    <location>
        <begin position="75"/>
        <end position="102"/>
    </location>
</feature>
<gene>
    <name evidence="3" type="ORF">BTR14_01695</name>
</gene>
<proteinExistence type="predicted"/>
<feature type="transmembrane region" description="Helical" evidence="2">
    <location>
        <begin position="175"/>
        <end position="193"/>
    </location>
</feature>
<keyword evidence="2" id="KW-1133">Transmembrane helix</keyword>
<evidence type="ECO:0000313" key="4">
    <source>
        <dbReference type="Proteomes" id="UP000192652"/>
    </source>
</evidence>
<name>A0ABX3PJ62_9HYPH</name>
<evidence type="ECO:0000256" key="2">
    <source>
        <dbReference type="SAM" id="Phobius"/>
    </source>
</evidence>
<feature type="transmembrane region" description="Helical" evidence="2">
    <location>
        <begin position="140"/>
        <end position="163"/>
    </location>
</feature>
<feature type="compositionally biased region" description="Pro residues" evidence="1">
    <location>
        <begin position="86"/>
        <end position="97"/>
    </location>
</feature>
<dbReference type="Proteomes" id="UP000192652">
    <property type="component" value="Unassembled WGS sequence"/>
</dbReference>
<protein>
    <submittedName>
        <fullName evidence="3">Uncharacterized protein</fullName>
    </submittedName>
</protein>
<sequence>MDEVLTVIKAHIPEVVPALEANNGPALMAGIDAAVREVCPSGDAQELQDLLTKDAAKLETLTTRLTQLIAEQTAPSVDSASVDPTPVAPTPADPAPVTPGEQVTPGAQAASVEQLRLQIELERLQQNYQLQRAGASRYPFVNPALSIMVTASFIVLVFVMALGCVSTANNPVFNIALGAFATAFSTVLGFHFGSSAGSKQKDRAQAMQALDQTAGNRSSAP</sequence>
<accession>A0ABX3PJ62</accession>
<dbReference type="EMBL" id="MSPX01000001">
    <property type="protein sequence ID" value="OQP88195.1"/>
    <property type="molecule type" value="Genomic_DNA"/>
</dbReference>
<comment type="caution">
    <text evidence="3">The sequence shown here is derived from an EMBL/GenBank/DDBJ whole genome shotgun (WGS) entry which is preliminary data.</text>
</comment>
<keyword evidence="2" id="KW-0812">Transmembrane</keyword>
<dbReference type="RefSeq" id="WP_139790388.1">
    <property type="nucleotide sequence ID" value="NZ_MSPX01000001.1"/>
</dbReference>